<name>M4V9M7_9BACT</name>
<keyword evidence="5" id="KW-0479">Metal-binding</keyword>
<evidence type="ECO:0000313" key="6">
    <source>
        <dbReference type="EMBL" id="AGH95918.1"/>
    </source>
</evidence>
<dbReference type="Proteomes" id="UP000012040">
    <property type="component" value="Chromosome"/>
</dbReference>
<protein>
    <recommendedName>
        <fullName evidence="5">5-formyltetrahydrofolate cyclo-ligase</fullName>
        <ecNumber evidence="5">6.3.3.2</ecNumber>
    </recommendedName>
</protein>
<feature type="binding site" evidence="4">
    <location>
        <position position="52"/>
    </location>
    <ligand>
        <name>substrate</name>
    </ligand>
</feature>
<dbReference type="AlphaFoldDB" id="M4V9M7"/>
<feature type="binding site" evidence="4">
    <location>
        <begin position="122"/>
        <end position="130"/>
    </location>
    <ligand>
        <name>ATP</name>
        <dbReference type="ChEBI" id="CHEBI:30616"/>
    </ligand>
</feature>
<dbReference type="eggNOG" id="COG0212">
    <property type="taxonomic scope" value="Bacteria"/>
</dbReference>
<accession>M4V9M7</accession>
<keyword evidence="2 4" id="KW-0547">Nucleotide-binding</keyword>
<evidence type="ECO:0000256" key="1">
    <source>
        <dbReference type="ARBA" id="ARBA00010638"/>
    </source>
</evidence>
<evidence type="ECO:0000256" key="5">
    <source>
        <dbReference type="RuleBase" id="RU361279"/>
    </source>
</evidence>
<dbReference type="Pfam" id="PF01812">
    <property type="entry name" value="5-FTHF_cyc-lig"/>
    <property type="match status" value="1"/>
</dbReference>
<comment type="similarity">
    <text evidence="1 5">Belongs to the 5-formyltetrahydrofolate cyclo-ligase family.</text>
</comment>
<comment type="cofactor">
    <cofactor evidence="5">
        <name>Mg(2+)</name>
        <dbReference type="ChEBI" id="CHEBI:18420"/>
    </cofactor>
</comment>
<dbReference type="HOGENOM" id="CLU_066245_2_2_7"/>
<comment type="catalytic activity">
    <reaction evidence="5">
        <text>(6S)-5-formyl-5,6,7,8-tetrahydrofolate + ATP = (6R)-5,10-methenyltetrahydrofolate + ADP + phosphate</text>
        <dbReference type="Rhea" id="RHEA:10488"/>
        <dbReference type="ChEBI" id="CHEBI:30616"/>
        <dbReference type="ChEBI" id="CHEBI:43474"/>
        <dbReference type="ChEBI" id="CHEBI:57455"/>
        <dbReference type="ChEBI" id="CHEBI:57457"/>
        <dbReference type="ChEBI" id="CHEBI:456216"/>
        <dbReference type="EC" id="6.3.3.2"/>
    </reaction>
</comment>
<dbReference type="GO" id="GO:0005524">
    <property type="term" value="F:ATP binding"/>
    <property type="evidence" value="ECO:0007669"/>
    <property type="project" value="UniProtKB-KW"/>
</dbReference>
<dbReference type="EC" id="6.3.3.2" evidence="5"/>
<evidence type="ECO:0000256" key="3">
    <source>
        <dbReference type="ARBA" id="ARBA00022840"/>
    </source>
</evidence>
<dbReference type="PATRIC" id="fig|1184267.3.peg.1723"/>
<dbReference type="PANTHER" id="PTHR23407">
    <property type="entry name" value="ATPASE INHIBITOR/5-FORMYLTETRAHYDROFOLATE CYCLO-LIGASE"/>
    <property type="match status" value="1"/>
</dbReference>
<dbReference type="GO" id="GO:0035999">
    <property type="term" value="P:tetrahydrofolate interconversion"/>
    <property type="evidence" value="ECO:0007669"/>
    <property type="project" value="TreeGrafter"/>
</dbReference>
<dbReference type="GO" id="GO:0009396">
    <property type="term" value="P:folic acid-containing compound biosynthetic process"/>
    <property type="evidence" value="ECO:0007669"/>
    <property type="project" value="TreeGrafter"/>
</dbReference>
<gene>
    <name evidence="6" type="ORF">A11Q_1702</name>
</gene>
<dbReference type="InterPro" id="IPR024185">
    <property type="entry name" value="FTHF_cligase-like_sf"/>
</dbReference>
<dbReference type="NCBIfam" id="TIGR02727">
    <property type="entry name" value="MTHFS_bact"/>
    <property type="match status" value="1"/>
</dbReference>
<dbReference type="OrthoDB" id="9801938at2"/>
<dbReference type="PANTHER" id="PTHR23407:SF1">
    <property type="entry name" value="5-FORMYLTETRAHYDROFOLATE CYCLO-LIGASE"/>
    <property type="match status" value="1"/>
</dbReference>
<dbReference type="STRING" id="1184267.A11Q_1702"/>
<reference evidence="6 7" key="1">
    <citation type="journal article" date="2013" name="ISME J.">
        <title>By their genes ye shall know them: genomic signatures of predatory bacteria.</title>
        <authorList>
            <person name="Pasternak Z."/>
            <person name="Pietrokovski S."/>
            <person name="Rotem O."/>
            <person name="Gophna U."/>
            <person name="Lurie-Weinberger M.N."/>
            <person name="Jurkevitch E."/>
        </authorList>
    </citation>
    <scope>NUCLEOTIDE SEQUENCE [LARGE SCALE GENOMIC DNA]</scope>
    <source>
        <strain evidence="6 7">JSS</strain>
    </source>
</reference>
<evidence type="ECO:0000256" key="2">
    <source>
        <dbReference type="ARBA" id="ARBA00022741"/>
    </source>
</evidence>
<dbReference type="GO" id="GO:0046872">
    <property type="term" value="F:metal ion binding"/>
    <property type="evidence" value="ECO:0007669"/>
    <property type="project" value="UniProtKB-KW"/>
</dbReference>
<dbReference type="RefSeq" id="WP_015470408.1">
    <property type="nucleotide sequence ID" value="NC_020813.1"/>
</dbReference>
<dbReference type="GO" id="GO:0030272">
    <property type="term" value="F:5-formyltetrahydrofolate cyclo-ligase activity"/>
    <property type="evidence" value="ECO:0007669"/>
    <property type="project" value="UniProtKB-EC"/>
</dbReference>
<proteinExistence type="inferred from homology"/>
<dbReference type="InterPro" id="IPR037171">
    <property type="entry name" value="NagB/RpiA_transferase-like"/>
</dbReference>
<dbReference type="InterPro" id="IPR002698">
    <property type="entry name" value="FTHF_cligase"/>
</dbReference>
<dbReference type="Gene3D" id="3.40.50.10420">
    <property type="entry name" value="NagB/RpiA/CoA transferase-like"/>
    <property type="match status" value="1"/>
</dbReference>
<evidence type="ECO:0000256" key="4">
    <source>
        <dbReference type="PIRSR" id="PIRSR006806-1"/>
    </source>
</evidence>
<organism evidence="6 7">
    <name type="scientific">Pseudobdellovibrio exovorus JSS</name>
    <dbReference type="NCBI Taxonomy" id="1184267"/>
    <lineage>
        <taxon>Bacteria</taxon>
        <taxon>Pseudomonadati</taxon>
        <taxon>Bdellovibrionota</taxon>
        <taxon>Bdellovibrionia</taxon>
        <taxon>Bdellovibrionales</taxon>
        <taxon>Pseudobdellovibrionaceae</taxon>
        <taxon>Pseudobdellovibrio</taxon>
    </lineage>
</organism>
<keyword evidence="3 4" id="KW-0067">ATP-binding</keyword>
<keyword evidence="5" id="KW-0460">Magnesium</keyword>
<keyword evidence="7" id="KW-1185">Reference proteome</keyword>
<dbReference type="PIRSF" id="PIRSF006806">
    <property type="entry name" value="FTHF_cligase"/>
    <property type="match status" value="1"/>
</dbReference>
<sequence>MKSVVRSNILQKLRALDLADKQSQSSRIQDNLKKVLSSQTGVWGAYSYLSDEPQIQWDQVSGKINWAFPKMQKQELSFVHSAQVFEKSEFGFMEPNDGETVSLEDIKGFVIPAVAYDKKGYRLGRGKGHYDRALQDYAGIKIGVCFNVSLCEELPREEHDIQCDLVVTEDHVYQTGRNFEGVGKWN</sequence>
<dbReference type="SUPFAM" id="SSF100950">
    <property type="entry name" value="NagB/RpiA/CoA transferase-like"/>
    <property type="match status" value="1"/>
</dbReference>
<dbReference type="KEGG" id="bex:A11Q_1702"/>
<evidence type="ECO:0000313" key="7">
    <source>
        <dbReference type="Proteomes" id="UP000012040"/>
    </source>
</evidence>
<feature type="binding site" evidence="4">
    <location>
        <begin position="2"/>
        <end position="6"/>
    </location>
    <ligand>
        <name>ATP</name>
        <dbReference type="ChEBI" id="CHEBI:30616"/>
    </ligand>
</feature>
<dbReference type="EMBL" id="CP003537">
    <property type="protein sequence ID" value="AGH95918.1"/>
    <property type="molecule type" value="Genomic_DNA"/>
</dbReference>